<dbReference type="Proteomes" id="UP000440498">
    <property type="component" value="Unassembled WGS sequence"/>
</dbReference>
<keyword evidence="3" id="KW-1185">Reference proteome</keyword>
<organism evidence="2 3">
    <name type="scientific">Rugamonas aquatica</name>
    <dbReference type="NCBI Taxonomy" id="2743357"/>
    <lineage>
        <taxon>Bacteria</taxon>
        <taxon>Pseudomonadati</taxon>
        <taxon>Pseudomonadota</taxon>
        <taxon>Betaproteobacteria</taxon>
        <taxon>Burkholderiales</taxon>
        <taxon>Oxalobacteraceae</taxon>
        <taxon>Telluria group</taxon>
        <taxon>Rugamonas</taxon>
    </lineage>
</organism>
<dbReference type="AlphaFoldDB" id="A0A6A7NA72"/>
<evidence type="ECO:0000256" key="1">
    <source>
        <dbReference type="SAM" id="SignalP"/>
    </source>
</evidence>
<evidence type="ECO:0000313" key="2">
    <source>
        <dbReference type="EMBL" id="MQA41995.1"/>
    </source>
</evidence>
<proteinExistence type="predicted"/>
<accession>A0A6A7NA72</accession>
<keyword evidence="1" id="KW-0732">Signal</keyword>
<gene>
    <name evidence="2" type="ORF">GEV02_27975</name>
</gene>
<comment type="caution">
    <text evidence="2">The sequence shown here is derived from an EMBL/GenBank/DDBJ whole genome shotgun (WGS) entry which is preliminary data.</text>
</comment>
<feature type="signal peptide" evidence="1">
    <location>
        <begin position="1"/>
        <end position="23"/>
    </location>
</feature>
<evidence type="ECO:0000313" key="3">
    <source>
        <dbReference type="Proteomes" id="UP000440498"/>
    </source>
</evidence>
<dbReference type="RefSeq" id="WP_152841163.1">
    <property type="nucleotide sequence ID" value="NZ_WHUG01000017.1"/>
</dbReference>
<name>A0A6A7NA72_9BURK</name>
<protein>
    <submittedName>
        <fullName evidence="2">Uncharacterized protein</fullName>
    </submittedName>
</protein>
<sequence length="167" mass="18266">MNLKPHGISALVFLIAAWGNAYADAKSTACPIKNRVSEPAIYLIDKDSKLVKGPVDFGTFVTKEDFASDYMVKDTQYRAILFPARLEIVGEECNICISVKKIAPICPNSSTFSVGVGMVFKGLPGAVSPFKVDDPFEFRFVDKKTGVDPQVKLEFDARIVGVLVKSK</sequence>
<feature type="chain" id="PRO_5025553242" evidence="1">
    <location>
        <begin position="24"/>
        <end position="167"/>
    </location>
</feature>
<dbReference type="EMBL" id="WHUG01000017">
    <property type="protein sequence ID" value="MQA41995.1"/>
    <property type="molecule type" value="Genomic_DNA"/>
</dbReference>
<reference evidence="2 3" key="1">
    <citation type="submission" date="2019-10" db="EMBL/GenBank/DDBJ databases">
        <title>Two novel species isolated from a subtropical stream in China.</title>
        <authorList>
            <person name="Lu H."/>
        </authorList>
    </citation>
    <scope>NUCLEOTIDE SEQUENCE [LARGE SCALE GENOMIC DNA]</scope>
    <source>
        <strain evidence="2 3">FT29W</strain>
    </source>
</reference>